<dbReference type="SUPFAM" id="SSF51182">
    <property type="entry name" value="RmlC-like cupins"/>
    <property type="match status" value="1"/>
</dbReference>
<organism evidence="5 6">
    <name type="scientific">Victivallis lenta</name>
    <dbReference type="NCBI Taxonomy" id="2606640"/>
    <lineage>
        <taxon>Bacteria</taxon>
        <taxon>Pseudomonadati</taxon>
        <taxon>Lentisphaerota</taxon>
        <taxon>Lentisphaeria</taxon>
        <taxon>Victivallales</taxon>
        <taxon>Victivallaceae</taxon>
        <taxon>Victivallis</taxon>
    </lineage>
</organism>
<dbReference type="GO" id="GO:0043565">
    <property type="term" value="F:sequence-specific DNA binding"/>
    <property type="evidence" value="ECO:0007669"/>
    <property type="project" value="InterPro"/>
</dbReference>
<dbReference type="SUPFAM" id="SSF46689">
    <property type="entry name" value="Homeodomain-like"/>
    <property type="match status" value="2"/>
</dbReference>
<dbReference type="InterPro" id="IPR018060">
    <property type="entry name" value="HTH_AraC"/>
</dbReference>
<protein>
    <submittedName>
        <fullName evidence="5">AraC family transcriptional regulator</fullName>
    </submittedName>
</protein>
<evidence type="ECO:0000256" key="1">
    <source>
        <dbReference type="ARBA" id="ARBA00023015"/>
    </source>
</evidence>
<evidence type="ECO:0000256" key="2">
    <source>
        <dbReference type="ARBA" id="ARBA00023125"/>
    </source>
</evidence>
<sequence>MPREGFFSEADVKMVPECSVAIEKAYQMEQVPMHQHEFTEIAFVARGTAIHHHVTTDGTHHTDSLIQGDVFSIQKGERHGYDACGTMVLYNISLRQDFLEQFRHLDVLPGWNWFFGNRTGTPRVVVHVPVGQRTRGMENLDRAVAEFRMRPLAYEIMTTSLVVDFLISVMRSAQFLRPSVEEEMACILDAITIMEENPTCHFSLKQLASKLNMSVSSFSKKFRDQIGISPMEYLLKIRLLQVQYLLASNSKSMNEIAAESGFCSANYMIKLFRRAYGITPAKYRKSAALNPSK</sequence>
<dbReference type="SMART" id="SM00342">
    <property type="entry name" value="HTH_ARAC"/>
    <property type="match status" value="1"/>
</dbReference>
<dbReference type="InterPro" id="IPR009057">
    <property type="entry name" value="Homeodomain-like_sf"/>
</dbReference>
<dbReference type="EMBL" id="VUNS01000024">
    <property type="protein sequence ID" value="MST98857.1"/>
    <property type="molecule type" value="Genomic_DNA"/>
</dbReference>
<dbReference type="RefSeq" id="WP_154419884.1">
    <property type="nucleotide sequence ID" value="NZ_VUNS01000024.1"/>
</dbReference>
<keyword evidence="2" id="KW-0238">DNA-binding</keyword>
<keyword evidence="1" id="KW-0805">Transcription regulation</keyword>
<gene>
    <name evidence="5" type="ORF">FYJ85_17620</name>
</gene>
<reference evidence="5 6" key="1">
    <citation type="submission" date="2019-08" db="EMBL/GenBank/DDBJ databases">
        <title>In-depth cultivation of the pig gut microbiome towards novel bacterial diversity and tailored functional studies.</title>
        <authorList>
            <person name="Wylensek D."/>
            <person name="Hitch T.C.A."/>
            <person name="Clavel T."/>
        </authorList>
    </citation>
    <scope>NUCLEOTIDE SEQUENCE [LARGE SCALE GENOMIC DNA]</scope>
    <source>
        <strain evidence="5 6">BBE-744-WT-12</strain>
    </source>
</reference>
<dbReference type="InterPro" id="IPR011051">
    <property type="entry name" value="RmlC_Cupin_sf"/>
</dbReference>
<evidence type="ECO:0000259" key="4">
    <source>
        <dbReference type="PROSITE" id="PS01124"/>
    </source>
</evidence>
<name>A0A844G4Z9_9BACT</name>
<evidence type="ECO:0000313" key="6">
    <source>
        <dbReference type="Proteomes" id="UP000435649"/>
    </source>
</evidence>
<dbReference type="Gene3D" id="2.60.120.10">
    <property type="entry name" value="Jelly Rolls"/>
    <property type="match status" value="1"/>
</dbReference>
<dbReference type="AlphaFoldDB" id="A0A844G4Z9"/>
<evidence type="ECO:0000256" key="3">
    <source>
        <dbReference type="ARBA" id="ARBA00023163"/>
    </source>
</evidence>
<keyword evidence="6" id="KW-1185">Reference proteome</keyword>
<dbReference type="Pfam" id="PF12833">
    <property type="entry name" value="HTH_18"/>
    <property type="match status" value="1"/>
</dbReference>
<dbReference type="PANTHER" id="PTHR43280:SF2">
    <property type="entry name" value="HTH-TYPE TRANSCRIPTIONAL REGULATOR EXSA"/>
    <property type="match status" value="1"/>
</dbReference>
<dbReference type="InterPro" id="IPR003313">
    <property type="entry name" value="AraC-bd"/>
</dbReference>
<dbReference type="InterPro" id="IPR014710">
    <property type="entry name" value="RmlC-like_jellyroll"/>
</dbReference>
<evidence type="ECO:0000313" key="5">
    <source>
        <dbReference type="EMBL" id="MST98857.1"/>
    </source>
</evidence>
<dbReference type="GO" id="GO:0003700">
    <property type="term" value="F:DNA-binding transcription factor activity"/>
    <property type="evidence" value="ECO:0007669"/>
    <property type="project" value="InterPro"/>
</dbReference>
<accession>A0A844G4Z9</accession>
<dbReference type="PROSITE" id="PS01124">
    <property type="entry name" value="HTH_ARAC_FAMILY_2"/>
    <property type="match status" value="1"/>
</dbReference>
<feature type="domain" description="HTH araC/xylS-type" evidence="4">
    <location>
        <begin position="188"/>
        <end position="286"/>
    </location>
</feature>
<proteinExistence type="predicted"/>
<keyword evidence="3" id="KW-0804">Transcription</keyword>
<dbReference type="Proteomes" id="UP000435649">
    <property type="component" value="Unassembled WGS sequence"/>
</dbReference>
<dbReference type="PANTHER" id="PTHR43280">
    <property type="entry name" value="ARAC-FAMILY TRANSCRIPTIONAL REGULATOR"/>
    <property type="match status" value="1"/>
</dbReference>
<comment type="caution">
    <text evidence="5">The sequence shown here is derived from an EMBL/GenBank/DDBJ whole genome shotgun (WGS) entry which is preliminary data.</text>
</comment>
<dbReference type="Pfam" id="PF02311">
    <property type="entry name" value="AraC_binding"/>
    <property type="match status" value="1"/>
</dbReference>
<dbReference type="Gene3D" id="1.10.10.60">
    <property type="entry name" value="Homeodomain-like"/>
    <property type="match status" value="2"/>
</dbReference>